<dbReference type="OrthoDB" id="9157196at2"/>
<keyword evidence="1" id="KW-0460">Magnesium</keyword>
<comment type="cofactor">
    <cofactor evidence="1">
        <name>Ni(2+)</name>
        <dbReference type="ChEBI" id="CHEBI:49786"/>
    </cofactor>
</comment>
<evidence type="ECO:0000313" key="3">
    <source>
        <dbReference type="Proteomes" id="UP000252707"/>
    </source>
</evidence>
<dbReference type="EMBL" id="QPJY01000001">
    <property type="protein sequence ID" value="RCX32845.1"/>
    <property type="molecule type" value="Genomic_DNA"/>
</dbReference>
<organism evidence="2 3">
    <name type="scientific">Thioalbus denitrificans</name>
    <dbReference type="NCBI Taxonomy" id="547122"/>
    <lineage>
        <taxon>Bacteria</taxon>
        <taxon>Pseudomonadati</taxon>
        <taxon>Pseudomonadota</taxon>
        <taxon>Gammaproteobacteria</taxon>
        <taxon>Chromatiales</taxon>
        <taxon>Ectothiorhodospiraceae</taxon>
        <taxon>Thioalbus</taxon>
    </lineage>
</organism>
<feature type="binding site" evidence="1">
    <location>
        <position position="346"/>
    </location>
    <ligand>
        <name>Mg(2+)</name>
        <dbReference type="ChEBI" id="CHEBI:18420"/>
    </ligand>
</feature>
<keyword evidence="1" id="KW-0479">Metal-binding</keyword>
<accession>A0A369CID0</accession>
<sequence length="398" mass="42889">MNDRSVTPEGCIRLRLAIRAGAVCRVDLHADRPRAAEQLFRDRPIEQVLRSLPLLFGVCATAQGSAAVQACEQALGLRIDPGHRDARALLVDFESAREHLLRVLLDWHAALGDTPHAPELVSVARLNHGISTLLYPEGDGFHPGGGTLRVRTAALQERIEGLTEILERSVFGLRIPEWWKIAGSDALAGWAAGGSTVAARLVHHIAAWGWSRLGQSDIPALPATPAWELHARFCGDAGFTSRPSWNDTPCETGASTRQRHLPLVAALAASHGNGLLTRTAARLCELAVIHQRIVSMARNLNGRSIDAAPPAPATAAGVGLAQVEAARGRLVHRVELEGPSVRRYQILAPTEWNFHPNGAVARGLMGLPADDRLEERVGLLIQSVDPCVGWRLEVVGHA</sequence>
<dbReference type="PANTHER" id="PTHR42958">
    <property type="entry name" value="HYDROGENASE-2 LARGE CHAIN"/>
    <property type="match status" value="1"/>
</dbReference>
<keyword evidence="3" id="KW-1185">Reference proteome</keyword>
<dbReference type="PANTHER" id="PTHR42958:SF4">
    <property type="entry name" value="HYDROGENASE EXPRESSION_FORMATION PROTEIN HUPK"/>
    <property type="match status" value="1"/>
</dbReference>
<dbReference type="RefSeq" id="WP_114277749.1">
    <property type="nucleotide sequence ID" value="NZ_QPJY01000001.1"/>
</dbReference>
<protein>
    <submittedName>
        <fullName evidence="2">Nickel-dependent hydrogenase</fullName>
    </submittedName>
</protein>
<dbReference type="GO" id="GO:0016151">
    <property type="term" value="F:nickel cation binding"/>
    <property type="evidence" value="ECO:0007669"/>
    <property type="project" value="InterPro"/>
</dbReference>
<dbReference type="AlphaFoldDB" id="A0A369CID0"/>
<dbReference type="Proteomes" id="UP000252707">
    <property type="component" value="Unassembled WGS sequence"/>
</dbReference>
<dbReference type="InterPro" id="IPR001501">
    <property type="entry name" value="Ni-dep_hyd_lsu"/>
</dbReference>
<proteinExistence type="predicted"/>
<dbReference type="Pfam" id="PF00374">
    <property type="entry name" value="NiFeSe_Hases"/>
    <property type="match status" value="1"/>
</dbReference>
<keyword evidence="1" id="KW-0533">Nickel</keyword>
<dbReference type="Gene3D" id="1.10.645.10">
    <property type="entry name" value="Cytochrome-c3 Hydrogenase, chain B"/>
    <property type="match status" value="1"/>
</dbReference>
<evidence type="ECO:0000256" key="1">
    <source>
        <dbReference type="PIRSR" id="PIRSR601501-1"/>
    </source>
</evidence>
<dbReference type="InterPro" id="IPR050867">
    <property type="entry name" value="NiFe/NiFeSe_hydrgnase_LSU"/>
</dbReference>
<evidence type="ECO:0000313" key="2">
    <source>
        <dbReference type="EMBL" id="RCX32845.1"/>
    </source>
</evidence>
<gene>
    <name evidence="2" type="ORF">DFQ59_101143</name>
</gene>
<dbReference type="SUPFAM" id="SSF56762">
    <property type="entry name" value="HydB/Nqo4-like"/>
    <property type="match status" value="1"/>
</dbReference>
<dbReference type="InterPro" id="IPR029014">
    <property type="entry name" value="NiFe-Hase_large"/>
</dbReference>
<comment type="caution">
    <text evidence="2">The sequence shown here is derived from an EMBL/GenBank/DDBJ whole genome shotgun (WGS) entry which is preliminary data.</text>
</comment>
<reference evidence="2 3" key="1">
    <citation type="submission" date="2018-07" db="EMBL/GenBank/DDBJ databases">
        <title>Genomic Encyclopedia of Type Strains, Phase IV (KMG-IV): sequencing the most valuable type-strain genomes for metagenomic binning, comparative biology and taxonomic classification.</title>
        <authorList>
            <person name="Goeker M."/>
        </authorList>
    </citation>
    <scope>NUCLEOTIDE SEQUENCE [LARGE SCALE GENOMIC DNA]</scope>
    <source>
        <strain evidence="2 3">DSM 26407</strain>
    </source>
</reference>
<name>A0A369CID0_9GAMM</name>
<feature type="binding site" evidence="1">
    <location>
        <position position="387"/>
    </location>
    <ligand>
        <name>Ni(2+)</name>
        <dbReference type="ChEBI" id="CHEBI:49786"/>
    </ligand>
</feature>